<dbReference type="SMART" id="SM00100">
    <property type="entry name" value="cNMP"/>
    <property type="match status" value="1"/>
</dbReference>
<dbReference type="CDD" id="cd00038">
    <property type="entry name" value="CAP_ED"/>
    <property type="match status" value="1"/>
</dbReference>
<dbReference type="InterPro" id="IPR050397">
    <property type="entry name" value="Env_Response_Regulators"/>
</dbReference>
<dbReference type="InterPro" id="IPR012318">
    <property type="entry name" value="HTH_CRP"/>
</dbReference>
<keyword evidence="1" id="KW-0805">Transcription regulation</keyword>
<dbReference type="PROSITE" id="PS51063">
    <property type="entry name" value="HTH_CRP_2"/>
    <property type="match status" value="1"/>
</dbReference>
<organism evidence="6 7">
    <name type="scientific">Vallitalea pronyensis</name>
    <dbReference type="NCBI Taxonomy" id="1348613"/>
    <lineage>
        <taxon>Bacteria</taxon>
        <taxon>Bacillati</taxon>
        <taxon>Bacillota</taxon>
        <taxon>Clostridia</taxon>
        <taxon>Lachnospirales</taxon>
        <taxon>Vallitaleaceae</taxon>
        <taxon>Vallitalea</taxon>
    </lineage>
</organism>
<dbReference type="InterPro" id="IPR000595">
    <property type="entry name" value="cNMP-bd_dom"/>
</dbReference>
<dbReference type="Proteomes" id="UP000683246">
    <property type="component" value="Chromosome"/>
</dbReference>
<feature type="domain" description="HTH crp-type" evidence="5">
    <location>
        <begin position="149"/>
        <end position="217"/>
    </location>
</feature>
<dbReference type="InterPro" id="IPR036390">
    <property type="entry name" value="WH_DNA-bd_sf"/>
</dbReference>
<dbReference type="PROSITE" id="PS50042">
    <property type="entry name" value="CNMP_BINDING_3"/>
    <property type="match status" value="1"/>
</dbReference>
<dbReference type="Pfam" id="PF00027">
    <property type="entry name" value="cNMP_binding"/>
    <property type="match status" value="1"/>
</dbReference>
<evidence type="ECO:0000256" key="3">
    <source>
        <dbReference type="ARBA" id="ARBA00023163"/>
    </source>
</evidence>
<dbReference type="GO" id="GO:0005829">
    <property type="term" value="C:cytosol"/>
    <property type="evidence" value="ECO:0007669"/>
    <property type="project" value="TreeGrafter"/>
</dbReference>
<sequence length="224" mass="25698">MKLIKMLQKSEIFSGIGSEDIEQLLQSIHYQMKTYEKGEIVALEGEKATHVDIVIQGEIAINKLYEDGKQVHIKKMSSGNLIGFALVYSDDPVYANTLVASGKTEIMRISHEDMRHLCEKNATFLHNFIRLISNQVVYLSERIKLANYSTIRKKIIDLILKLHRQQGSYFIQLGMTRKKMAESLGVSRPALSQEMIHMKKEGLIDYANQYIEILDYQSLVDMLN</sequence>
<dbReference type="RefSeq" id="WP_212694059.1">
    <property type="nucleotide sequence ID" value="NZ_CP058649.1"/>
</dbReference>
<proteinExistence type="predicted"/>
<dbReference type="GO" id="GO:0003700">
    <property type="term" value="F:DNA-binding transcription factor activity"/>
    <property type="evidence" value="ECO:0007669"/>
    <property type="project" value="TreeGrafter"/>
</dbReference>
<dbReference type="InterPro" id="IPR014710">
    <property type="entry name" value="RmlC-like_jellyroll"/>
</dbReference>
<dbReference type="PANTHER" id="PTHR24567:SF58">
    <property type="entry name" value="CYCLIC AMP-BINDING REGULATORY PROTEIN"/>
    <property type="match status" value="1"/>
</dbReference>
<evidence type="ECO:0000256" key="1">
    <source>
        <dbReference type="ARBA" id="ARBA00023015"/>
    </source>
</evidence>
<gene>
    <name evidence="6" type="ORF">HZI73_14235</name>
</gene>
<name>A0A8J8MKV4_9FIRM</name>
<dbReference type="Gene3D" id="2.60.120.10">
    <property type="entry name" value="Jelly Rolls"/>
    <property type="match status" value="1"/>
</dbReference>
<dbReference type="Pfam" id="PF13545">
    <property type="entry name" value="HTH_Crp_2"/>
    <property type="match status" value="1"/>
</dbReference>
<dbReference type="PANTHER" id="PTHR24567">
    <property type="entry name" value="CRP FAMILY TRANSCRIPTIONAL REGULATORY PROTEIN"/>
    <property type="match status" value="1"/>
</dbReference>
<keyword evidence="7" id="KW-1185">Reference proteome</keyword>
<feature type="domain" description="Cyclic nucleotide-binding" evidence="4">
    <location>
        <begin position="12"/>
        <end position="117"/>
    </location>
</feature>
<dbReference type="KEGG" id="vpy:HZI73_14235"/>
<evidence type="ECO:0000259" key="4">
    <source>
        <dbReference type="PROSITE" id="PS50042"/>
    </source>
</evidence>
<evidence type="ECO:0000313" key="6">
    <source>
        <dbReference type="EMBL" id="QUI23376.1"/>
    </source>
</evidence>
<accession>A0A8J8MKV4</accession>
<dbReference type="AlphaFoldDB" id="A0A8J8MKV4"/>
<evidence type="ECO:0000256" key="2">
    <source>
        <dbReference type="ARBA" id="ARBA00023125"/>
    </source>
</evidence>
<dbReference type="SUPFAM" id="SSF51206">
    <property type="entry name" value="cAMP-binding domain-like"/>
    <property type="match status" value="1"/>
</dbReference>
<dbReference type="EMBL" id="CP058649">
    <property type="protein sequence ID" value="QUI23376.1"/>
    <property type="molecule type" value="Genomic_DNA"/>
</dbReference>
<dbReference type="GO" id="GO:0003677">
    <property type="term" value="F:DNA binding"/>
    <property type="evidence" value="ECO:0007669"/>
    <property type="project" value="UniProtKB-KW"/>
</dbReference>
<keyword evidence="3" id="KW-0804">Transcription</keyword>
<keyword evidence="2" id="KW-0238">DNA-binding</keyword>
<protein>
    <submittedName>
        <fullName evidence="6">Crp/Fnr family transcriptional regulator</fullName>
    </submittedName>
</protein>
<reference evidence="6" key="1">
    <citation type="submission" date="2020-07" db="EMBL/GenBank/DDBJ databases">
        <title>Vallitalea pronyensis genome.</title>
        <authorList>
            <person name="Postec A."/>
        </authorList>
    </citation>
    <scope>NUCLEOTIDE SEQUENCE</scope>
    <source>
        <strain evidence="6">FatNI3</strain>
    </source>
</reference>
<evidence type="ECO:0000313" key="7">
    <source>
        <dbReference type="Proteomes" id="UP000683246"/>
    </source>
</evidence>
<dbReference type="InterPro" id="IPR018490">
    <property type="entry name" value="cNMP-bd_dom_sf"/>
</dbReference>
<dbReference type="SUPFAM" id="SSF46785">
    <property type="entry name" value="Winged helix' DNA-binding domain"/>
    <property type="match status" value="1"/>
</dbReference>
<evidence type="ECO:0000259" key="5">
    <source>
        <dbReference type="PROSITE" id="PS51063"/>
    </source>
</evidence>